<evidence type="ECO:0000256" key="1">
    <source>
        <dbReference type="SAM" id="Phobius"/>
    </source>
</evidence>
<dbReference type="Pfam" id="PF07963">
    <property type="entry name" value="N_methyl"/>
    <property type="match status" value="1"/>
</dbReference>
<dbReference type="EMBL" id="JAAKDE010000014">
    <property type="protein sequence ID" value="MBA2133374.1"/>
    <property type="molecule type" value="Genomic_DNA"/>
</dbReference>
<protein>
    <submittedName>
        <fullName evidence="2">Prepilin-type N-terminal cleavage/methylation domain-containing protein</fullName>
    </submittedName>
</protein>
<evidence type="ECO:0000313" key="3">
    <source>
        <dbReference type="Proteomes" id="UP000657177"/>
    </source>
</evidence>
<keyword evidence="1" id="KW-0812">Transmembrane</keyword>
<comment type="caution">
    <text evidence="2">The sequence shown here is derived from an EMBL/GenBank/DDBJ whole genome shotgun (WGS) entry which is preliminary data.</text>
</comment>
<dbReference type="InterPro" id="IPR045584">
    <property type="entry name" value="Pilin-like"/>
</dbReference>
<dbReference type="RefSeq" id="WP_181339843.1">
    <property type="nucleotide sequence ID" value="NZ_JAAKDE010000014.1"/>
</dbReference>
<gene>
    <name evidence="2" type="ORF">G5B42_07430</name>
</gene>
<dbReference type="InterPro" id="IPR012902">
    <property type="entry name" value="N_methyl_site"/>
</dbReference>
<organism evidence="2 3">
    <name type="scientific">Capillibacterium thermochitinicola</name>
    <dbReference type="NCBI Taxonomy" id="2699427"/>
    <lineage>
        <taxon>Bacteria</taxon>
        <taxon>Bacillati</taxon>
        <taxon>Bacillota</taxon>
        <taxon>Capillibacterium</taxon>
    </lineage>
</organism>
<reference evidence="2" key="1">
    <citation type="submission" date="2020-06" db="EMBL/GenBank/DDBJ databases">
        <title>Novel chitinolytic bacterium.</title>
        <authorList>
            <person name="Ungkulpasvich U."/>
            <person name="Kosugi A."/>
            <person name="Uke A."/>
        </authorList>
    </citation>
    <scope>NUCLEOTIDE SEQUENCE</scope>
    <source>
        <strain evidence="2">UUS1-1</strain>
    </source>
</reference>
<feature type="transmembrane region" description="Helical" evidence="1">
    <location>
        <begin position="12"/>
        <end position="31"/>
    </location>
</feature>
<dbReference type="SUPFAM" id="SSF54523">
    <property type="entry name" value="Pili subunits"/>
    <property type="match status" value="1"/>
</dbReference>
<proteinExistence type="predicted"/>
<dbReference type="AlphaFoldDB" id="A0A8J6I293"/>
<sequence length="119" mass="13857">MRMAKRGDDGFTLLEVVLALVLIGLAVRYLMPAFSGFLVSDRYLTHRQEAYLLAAGKLEEIIYQVEKAHEGDFPAPWAHFHWIYRVERLGEGLVRHELTVNWRETVGERRISVSRLQFE</sequence>
<accession>A0A8J6I293</accession>
<keyword evidence="3" id="KW-1185">Reference proteome</keyword>
<dbReference type="NCBIfam" id="TIGR02532">
    <property type="entry name" value="IV_pilin_GFxxxE"/>
    <property type="match status" value="1"/>
</dbReference>
<keyword evidence="1" id="KW-1133">Transmembrane helix</keyword>
<keyword evidence="1" id="KW-0472">Membrane</keyword>
<dbReference type="Proteomes" id="UP000657177">
    <property type="component" value="Unassembled WGS sequence"/>
</dbReference>
<evidence type="ECO:0000313" key="2">
    <source>
        <dbReference type="EMBL" id="MBA2133374.1"/>
    </source>
</evidence>
<name>A0A8J6I293_9FIRM</name>